<keyword evidence="2" id="KW-1185">Reference proteome</keyword>
<evidence type="ECO:0000313" key="1">
    <source>
        <dbReference type="EMBL" id="EXJ65940.1"/>
    </source>
</evidence>
<dbReference type="HOGENOM" id="CLU_1875231_0_0_1"/>
<reference evidence="1 2" key="1">
    <citation type="submission" date="2013-03" db="EMBL/GenBank/DDBJ databases">
        <title>The Genome Sequence of Cladophialophora psammophila CBS 110553.</title>
        <authorList>
            <consortium name="The Broad Institute Genomics Platform"/>
            <person name="Cuomo C."/>
            <person name="de Hoog S."/>
            <person name="Gorbushina A."/>
            <person name="Walker B."/>
            <person name="Young S.K."/>
            <person name="Zeng Q."/>
            <person name="Gargeya S."/>
            <person name="Fitzgerald M."/>
            <person name="Haas B."/>
            <person name="Abouelleil A."/>
            <person name="Allen A.W."/>
            <person name="Alvarado L."/>
            <person name="Arachchi H.M."/>
            <person name="Berlin A.M."/>
            <person name="Chapman S.B."/>
            <person name="Gainer-Dewar J."/>
            <person name="Goldberg J."/>
            <person name="Griggs A."/>
            <person name="Gujja S."/>
            <person name="Hansen M."/>
            <person name="Howarth C."/>
            <person name="Imamovic A."/>
            <person name="Ireland A."/>
            <person name="Larimer J."/>
            <person name="McCowan C."/>
            <person name="Murphy C."/>
            <person name="Pearson M."/>
            <person name="Poon T.W."/>
            <person name="Priest M."/>
            <person name="Roberts A."/>
            <person name="Saif S."/>
            <person name="Shea T."/>
            <person name="Sisk P."/>
            <person name="Sykes S."/>
            <person name="Wortman J."/>
            <person name="Nusbaum C."/>
            <person name="Birren B."/>
        </authorList>
    </citation>
    <scope>NUCLEOTIDE SEQUENCE [LARGE SCALE GENOMIC DNA]</scope>
    <source>
        <strain evidence="1 2">CBS 110553</strain>
    </source>
</reference>
<sequence length="136" mass="14952">MAIPCGLANSNSHNELFRWPTADPLGEKYCYTTVEHLSRALELPDDSTPRDREIQTSYQNNILTVHSKLAMIFASSLSTLDPGAITAINKLLTQAVEFVLVSVERCRVRLFLPSLLGKHMPLGPGAIKDMNPSSEG</sequence>
<gene>
    <name evidence="1" type="ORF">A1O5_10916</name>
</gene>
<accession>W9WLS3</accession>
<organism evidence="1 2">
    <name type="scientific">Cladophialophora psammophila CBS 110553</name>
    <dbReference type="NCBI Taxonomy" id="1182543"/>
    <lineage>
        <taxon>Eukaryota</taxon>
        <taxon>Fungi</taxon>
        <taxon>Dikarya</taxon>
        <taxon>Ascomycota</taxon>
        <taxon>Pezizomycotina</taxon>
        <taxon>Eurotiomycetes</taxon>
        <taxon>Chaetothyriomycetidae</taxon>
        <taxon>Chaetothyriales</taxon>
        <taxon>Herpotrichiellaceae</taxon>
        <taxon>Cladophialophora</taxon>
    </lineage>
</organism>
<dbReference type="STRING" id="1182543.W9WLS3"/>
<dbReference type="AlphaFoldDB" id="W9WLS3"/>
<comment type="caution">
    <text evidence="1">The sequence shown here is derived from an EMBL/GenBank/DDBJ whole genome shotgun (WGS) entry which is preliminary data.</text>
</comment>
<dbReference type="Proteomes" id="UP000019471">
    <property type="component" value="Unassembled WGS sequence"/>
</dbReference>
<dbReference type="OrthoDB" id="4154465at2759"/>
<dbReference type="EMBL" id="AMGX01000022">
    <property type="protein sequence ID" value="EXJ65940.1"/>
    <property type="molecule type" value="Genomic_DNA"/>
</dbReference>
<name>W9WLS3_9EURO</name>
<proteinExistence type="predicted"/>
<evidence type="ECO:0000313" key="2">
    <source>
        <dbReference type="Proteomes" id="UP000019471"/>
    </source>
</evidence>
<dbReference type="RefSeq" id="XP_007749680.1">
    <property type="nucleotide sequence ID" value="XM_007751490.1"/>
</dbReference>
<dbReference type="GeneID" id="19195607"/>
<protein>
    <submittedName>
        <fullName evidence="1">Uncharacterized protein</fullName>
    </submittedName>
</protein>